<dbReference type="InterPro" id="IPR032675">
    <property type="entry name" value="LRR_dom_sf"/>
</dbReference>
<dbReference type="InterPro" id="IPR026271">
    <property type="entry name" value="PRAME"/>
</dbReference>
<dbReference type="GO" id="GO:0005737">
    <property type="term" value="C:cytoplasm"/>
    <property type="evidence" value="ECO:0007669"/>
    <property type="project" value="TreeGrafter"/>
</dbReference>
<dbReference type="InterPro" id="IPR001611">
    <property type="entry name" value="Leu-rich_rpt"/>
</dbReference>
<dbReference type="AlphaFoldDB" id="A0A8C8ZPK9"/>
<evidence type="ECO:0000313" key="6">
    <source>
        <dbReference type="Proteomes" id="UP000694414"/>
    </source>
</evidence>
<dbReference type="Proteomes" id="UP000694414">
    <property type="component" value="Unplaced"/>
</dbReference>
<dbReference type="PANTHER" id="PTHR14224">
    <property type="entry name" value="SIMILAR TO PREFERENTIALLY EXPRESSED ANTIGEN IN MELANOMA-LIKE 3"/>
    <property type="match status" value="1"/>
</dbReference>
<dbReference type="GO" id="GO:0045596">
    <property type="term" value="P:negative regulation of cell differentiation"/>
    <property type="evidence" value="ECO:0007669"/>
    <property type="project" value="InterPro"/>
</dbReference>
<dbReference type="GO" id="GO:0045892">
    <property type="term" value="P:negative regulation of DNA-templated transcription"/>
    <property type="evidence" value="ECO:0007669"/>
    <property type="project" value="InterPro"/>
</dbReference>
<reference evidence="5" key="2">
    <citation type="submission" date="2025-09" db="UniProtKB">
        <authorList>
            <consortium name="Ensembl"/>
        </authorList>
    </citation>
    <scope>IDENTIFICATION</scope>
</reference>
<evidence type="ECO:0000256" key="2">
    <source>
        <dbReference type="ARBA" id="ARBA00014228"/>
    </source>
</evidence>
<dbReference type="PROSITE" id="PS51450">
    <property type="entry name" value="LRR"/>
    <property type="match status" value="1"/>
</dbReference>
<reference evidence="5" key="1">
    <citation type="submission" date="2025-08" db="UniProtKB">
        <authorList>
            <consortium name="Ensembl"/>
        </authorList>
    </citation>
    <scope>IDENTIFICATION</scope>
</reference>
<sequence>MSLQAPPKLLELAEQSLLRDEAVATPGVEELPAELFPPLFKKAFTKRRSKTLTALVQAWPFSHLPLGSLMLAPDLEILRAVLEGLDVLLAQKVRPSGWKLQVLDLRQVDENFWSVWSGAPVRSRQAMSPRQTGEDCPEMRRQRPLKVVLDFICIHDSNQHEFLMYVFEWAQQKEDLVHLCCKQVVICGMQTHSVKKFLDMVELKCVQDVKMRNFSELYQLGRFVPYLAQMKSLRKLHITYIFEGNYTWAEKVGQVVARFASTFLKLDKLQKLSLYGVCFLQDHLDQLVRCLKTPLESFAMTECWFSESEMKHLFLCPSMHQLKELDLSGIVLSDVNIEPFQTLLENAAATLQVLILEDCRITDSQLRVILPALRCCQQLTALNLSGNRISKAVLENLLRHTVELSSLSLVIYPVPQEYYDDDFRRSNQEIFLQLQARVTEILRDFRQPKRIEFRTLPCPRCSNRSSH</sequence>
<dbReference type="GO" id="GO:0043066">
    <property type="term" value="P:negative regulation of apoptotic process"/>
    <property type="evidence" value="ECO:0007669"/>
    <property type="project" value="InterPro"/>
</dbReference>
<dbReference type="PIRSF" id="PIRSF038286">
    <property type="entry name" value="PRAME"/>
    <property type="match status" value="1"/>
</dbReference>
<proteinExistence type="inferred from homology"/>
<dbReference type="FunFam" id="3.80.10.10:FF:000079">
    <property type="entry name" value="PRAME family member 18"/>
    <property type="match status" value="1"/>
</dbReference>
<dbReference type="PANTHER" id="PTHR14224:SF94">
    <property type="entry name" value="PRAME FAMILY MEMBER 12"/>
    <property type="match status" value="1"/>
</dbReference>
<organism evidence="5 6">
    <name type="scientific">Prolemur simus</name>
    <name type="common">Greater bamboo lemur</name>
    <name type="synonym">Hapalemur simus</name>
    <dbReference type="NCBI Taxonomy" id="1328070"/>
    <lineage>
        <taxon>Eukaryota</taxon>
        <taxon>Metazoa</taxon>
        <taxon>Chordata</taxon>
        <taxon>Craniata</taxon>
        <taxon>Vertebrata</taxon>
        <taxon>Euteleostomi</taxon>
        <taxon>Mammalia</taxon>
        <taxon>Eutheria</taxon>
        <taxon>Euarchontoglires</taxon>
        <taxon>Primates</taxon>
        <taxon>Strepsirrhini</taxon>
        <taxon>Lemuriformes</taxon>
        <taxon>Lemuridae</taxon>
        <taxon>Prolemur</taxon>
    </lineage>
</organism>
<keyword evidence="3" id="KW-0433">Leucine-rich repeat</keyword>
<evidence type="ECO:0000256" key="1">
    <source>
        <dbReference type="ARBA" id="ARBA00009552"/>
    </source>
</evidence>
<comment type="similarity">
    <text evidence="1">Belongs to the PRAME family. LRRC14 subfamily.</text>
</comment>
<protein>
    <recommendedName>
        <fullName evidence="2">Leucine-rich repeat-containing protein 14</fullName>
    </recommendedName>
</protein>
<name>A0A8C8ZPK9_PROSS</name>
<dbReference type="InterPro" id="IPR050694">
    <property type="entry name" value="LRRC14/PRAME"/>
</dbReference>
<keyword evidence="4" id="KW-0677">Repeat</keyword>
<dbReference type="Gene3D" id="3.80.10.10">
    <property type="entry name" value="Ribonuclease Inhibitor"/>
    <property type="match status" value="1"/>
</dbReference>
<keyword evidence="6" id="KW-1185">Reference proteome</keyword>
<dbReference type="GO" id="GO:0008284">
    <property type="term" value="P:positive regulation of cell population proliferation"/>
    <property type="evidence" value="ECO:0007669"/>
    <property type="project" value="InterPro"/>
</dbReference>
<dbReference type="Ensembl" id="ENSPSMT00000021777.1">
    <property type="protein sequence ID" value="ENSPSMP00000018790.1"/>
    <property type="gene ID" value="ENSPSMG00000013280.1"/>
</dbReference>
<dbReference type="GeneTree" id="ENSGT01030000234531"/>
<evidence type="ECO:0000313" key="5">
    <source>
        <dbReference type="Ensembl" id="ENSPSMP00000018790.1"/>
    </source>
</evidence>
<dbReference type="SUPFAM" id="SSF52047">
    <property type="entry name" value="RNI-like"/>
    <property type="match status" value="1"/>
</dbReference>
<accession>A0A8C8ZPK9</accession>
<evidence type="ECO:0000256" key="3">
    <source>
        <dbReference type="ARBA" id="ARBA00022614"/>
    </source>
</evidence>
<evidence type="ECO:0000256" key="4">
    <source>
        <dbReference type="ARBA" id="ARBA00022737"/>
    </source>
</evidence>